<accession>A0A0C2MKB5</accession>
<evidence type="ECO:0000313" key="2">
    <source>
        <dbReference type="EMBL" id="KII67631.1"/>
    </source>
</evidence>
<name>A0A0C2MKB5_THEKT</name>
<evidence type="ECO:0000256" key="1">
    <source>
        <dbReference type="SAM" id="MobiDB-lite"/>
    </source>
</evidence>
<keyword evidence="3" id="KW-1185">Reference proteome</keyword>
<proteinExistence type="predicted"/>
<gene>
    <name evidence="2" type="ORF">RF11_04504</name>
</gene>
<feature type="region of interest" description="Disordered" evidence="1">
    <location>
        <begin position="171"/>
        <end position="210"/>
    </location>
</feature>
<dbReference type="EMBL" id="JWZT01003124">
    <property type="protein sequence ID" value="KII67631.1"/>
    <property type="molecule type" value="Genomic_DNA"/>
</dbReference>
<protein>
    <submittedName>
        <fullName evidence="2">Uncharacterized protein</fullName>
    </submittedName>
</protein>
<dbReference type="Proteomes" id="UP000031668">
    <property type="component" value="Unassembled WGS sequence"/>
</dbReference>
<dbReference type="AlphaFoldDB" id="A0A0C2MKB5"/>
<organism evidence="2 3">
    <name type="scientific">Thelohanellus kitauei</name>
    <name type="common">Myxosporean</name>
    <dbReference type="NCBI Taxonomy" id="669202"/>
    <lineage>
        <taxon>Eukaryota</taxon>
        <taxon>Metazoa</taxon>
        <taxon>Cnidaria</taxon>
        <taxon>Myxozoa</taxon>
        <taxon>Myxosporea</taxon>
        <taxon>Bivalvulida</taxon>
        <taxon>Platysporina</taxon>
        <taxon>Myxobolidae</taxon>
        <taxon>Thelohanellus</taxon>
    </lineage>
</organism>
<comment type="caution">
    <text evidence="2">The sequence shown here is derived from an EMBL/GenBank/DDBJ whole genome shotgun (WGS) entry which is preliminary data.</text>
</comment>
<evidence type="ECO:0000313" key="3">
    <source>
        <dbReference type="Proteomes" id="UP000031668"/>
    </source>
</evidence>
<sequence length="210" mass="24606">MTLGIDMKLVISLPRRSFEFTNFHILWDQIDITKHVITVDLDNVAAKLQLRMNVDDKLIRRRLVIRHTEVELMYEAKVAFYITTDKFISTHKKSFQFNTDKEYGPLRLKPDFEPKKPTIKPEIMIFFNELSLFFEGYIDDNTKATKSNKIIHRIKYRAKVAPTTITPRKIEKSLDEGKIQPKSNVTPKSNKKKKKTKKETNMKSKGGNIF</sequence>
<reference evidence="2 3" key="1">
    <citation type="journal article" date="2014" name="Genome Biol. Evol.">
        <title>The genome of the myxosporean Thelohanellus kitauei shows adaptations to nutrient acquisition within its fish host.</title>
        <authorList>
            <person name="Yang Y."/>
            <person name="Xiong J."/>
            <person name="Zhou Z."/>
            <person name="Huo F."/>
            <person name="Miao W."/>
            <person name="Ran C."/>
            <person name="Liu Y."/>
            <person name="Zhang J."/>
            <person name="Feng J."/>
            <person name="Wang M."/>
            <person name="Wang M."/>
            <person name="Wang L."/>
            <person name="Yao B."/>
        </authorList>
    </citation>
    <scope>NUCLEOTIDE SEQUENCE [LARGE SCALE GENOMIC DNA]</scope>
    <source>
        <strain evidence="2">Wuqing</strain>
    </source>
</reference>